<evidence type="ECO:0000256" key="1">
    <source>
        <dbReference type="ARBA" id="ARBA00004123"/>
    </source>
</evidence>
<keyword evidence="3" id="KW-0805">Transcription regulation</keyword>
<dbReference type="InterPro" id="IPR017930">
    <property type="entry name" value="Myb_dom"/>
</dbReference>
<dbReference type="Proteomes" id="UP000436088">
    <property type="component" value="Unassembled WGS sequence"/>
</dbReference>
<comment type="subcellular location">
    <subcellularLocation>
        <location evidence="1">Nucleus</location>
    </subcellularLocation>
</comment>
<dbReference type="EMBL" id="VEPZ02000211">
    <property type="protein sequence ID" value="KAE8729865.1"/>
    <property type="molecule type" value="Genomic_DNA"/>
</dbReference>
<dbReference type="FunFam" id="1.10.10.60:FF:000356">
    <property type="entry name" value="MYB transcription factor"/>
    <property type="match status" value="1"/>
</dbReference>
<evidence type="ECO:0000256" key="4">
    <source>
        <dbReference type="ARBA" id="ARBA00023125"/>
    </source>
</evidence>
<dbReference type="FunFam" id="1.10.10.60:FF:000060">
    <property type="entry name" value="MYB transcription factor"/>
    <property type="match status" value="1"/>
</dbReference>
<keyword evidence="6" id="KW-0539">Nucleus</keyword>
<dbReference type="InterPro" id="IPR009057">
    <property type="entry name" value="Homeodomain-like_sf"/>
</dbReference>
<dbReference type="AlphaFoldDB" id="A0A6A3CKF8"/>
<dbReference type="PANTHER" id="PTHR45614:SF175">
    <property type="entry name" value="TRANSCRIPTION FACTOR MYB105-RELATED"/>
    <property type="match status" value="1"/>
</dbReference>
<dbReference type="Gene3D" id="1.10.10.60">
    <property type="entry name" value="Homeodomain-like"/>
    <property type="match status" value="2"/>
</dbReference>
<dbReference type="CDD" id="cd00167">
    <property type="entry name" value="SANT"/>
    <property type="match status" value="2"/>
</dbReference>
<evidence type="ECO:0000256" key="2">
    <source>
        <dbReference type="ARBA" id="ARBA00022737"/>
    </source>
</evidence>
<proteinExistence type="predicted"/>
<organism evidence="9 10">
    <name type="scientific">Hibiscus syriacus</name>
    <name type="common">Rose of Sharon</name>
    <dbReference type="NCBI Taxonomy" id="106335"/>
    <lineage>
        <taxon>Eukaryota</taxon>
        <taxon>Viridiplantae</taxon>
        <taxon>Streptophyta</taxon>
        <taxon>Embryophyta</taxon>
        <taxon>Tracheophyta</taxon>
        <taxon>Spermatophyta</taxon>
        <taxon>Magnoliopsida</taxon>
        <taxon>eudicotyledons</taxon>
        <taxon>Gunneridae</taxon>
        <taxon>Pentapetalae</taxon>
        <taxon>rosids</taxon>
        <taxon>malvids</taxon>
        <taxon>Malvales</taxon>
        <taxon>Malvaceae</taxon>
        <taxon>Malvoideae</taxon>
        <taxon>Hibiscus</taxon>
    </lineage>
</organism>
<gene>
    <name evidence="9" type="ORF">F3Y22_tig00003103pilonHSYRG00034</name>
</gene>
<comment type="caution">
    <text evidence="9">The sequence shown here is derived from an EMBL/GenBank/DDBJ whole genome shotgun (WGS) entry which is preliminary data.</text>
</comment>
<dbReference type="GO" id="GO:0000978">
    <property type="term" value="F:RNA polymerase II cis-regulatory region sequence-specific DNA binding"/>
    <property type="evidence" value="ECO:0007669"/>
    <property type="project" value="TreeGrafter"/>
</dbReference>
<dbReference type="SUPFAM" id="SSF46689">
    <property type="entry name" value="Homeodomain-like"/>
    <property type="match status" value="1"/>
</dbReference>
<dbReference type="InterPro" id="IPR018289">
    <property type="entry name" value="MULE_transposase_dom"/>
</dbReference>
<sequence length="680" mass="76728">MVNKCVVICAPAQDNVNGLSCYSSTSPSSSLSSYSPGCSIGMAFPDMGSLSLGPNYSIEGSSVSHLQERERASWGFPFMGSCKTRCFGENHSSGVVEGQGSDCSDRTINLNANLNENSNENAVSGKETDSVQSKLCARGHWRPAEDTKLKELVALYGPQNWNLIAEKLEGRSGKSCRLRWFNQLDPRINRRAFTEEEEESLMQAHRLYGNKWAMIARLFPGRTDNAVKNHWHVIMARKYREQSSAYRRRKLSQSVYKRMEEAKAEPPAPYCLAIPNRRLDTISHYQFGTFNGGSDAGVNGCSKVSTHMTSEVPQYDGFSVQQATFDFFPDNVKPTEECHEVHNVDESDRLVGQLFCSRDQAWYFYKGFAREHGFSARKGTTRLDVDVGTSQVMNYLTQQAGGYHNVGFTHKDLYNALQRDESVALYNLIWSDSTSRSDYTCFGDVIAFDTTYKDNLYGRPIMPIVGVNHHHNTIVFATAIIADETSQSFEVMQKAIKSVIPYAKHRLCYWHLSRNAQANIGDPKFTAAFSKCMASWWTPRFDINGVRYVDMNVSPEVVQMTRFAALRSTSSRLCYIASKTDESFKTARDEMKKLIEELENSCGLNDSVNQSIVVNNVRDLQRKQRKRKEVPKKNKVEKKIRQCGYCNGEGHNKLTCPQVKLSLSTSTQPTSTDFFEDGME</sequence>
<evidence type="ECO:0000313" key="10">
    <source>
        <dbReference type="Proteomes" id="UP000436088"/>
    </source>
</evidence>
<dbReference type="GO" id="GO:0005634">
    <property type="term" value="C:nucleus"/>
    <property type="evidence" value="ECO:0007669"/>
    <property type="project" value="UniProtKB-SubCell"/>
</dbReference>
<keyword evidence="5" id="KW-0804">Transcription</keyword>
<evidence type="ECO:0000256" key="5">
    <source>
        <dbReference type="ARBA" id="ARBA00023163"/>
    </source>
</evidence>
<name>A0A6A3CKF8_HIBSY</name>
<dbReference type="Pfam" id="PF10551">
    <property type="entry name" value="MULE"/>
    <property type="match status" value="1"/>
</dbReference>
<evidence type="ECO:0000259" key="8">
    <source>
        <dbReference type="PROSITE" id="PS51294"/>
    </source>
</evidence>
<keyword evidence="2" id="KW-0677">Repeat</keyword>
<dbReference type="PROSITE" id="PS50090">
    <property type="entry name" value="MYB_LIKE"/>
    <property type="match status" value="2"/>
</dbReference>
<evidence type="ECO:0000256" key="3">
    <source>
        <dbReference type="ARBA" id="ARBA00023015"/>
    </source>
</evidence>
<protein>
    <submittedName>
        <fullName evidence="9">Transcription factor MYB44</fullName>
    </submittedName>
</protein>
<dbReference type="Pfam" id="PF00249">
    <property type="entry name" value="Myb_DNA-binding"/>
    <property type="match status" value="2"/>
</dbReference>
<accession>A0A6A3CKF8</accession>
<dbReference type="PROSITE" id="PS51294">
    <property type="entry name" value="HTH_MYB"/>
    <property type="match status" value="2"/>
</dbReference>
<evidence type="ECO:0000313" key="9">
    <source>
        <dbReference type="EMBL" id="KAE8729865.1"/>
    </source>
</evidence>
<feature type="domain" description="HTH myb-type" evidence="8">
    <location>
        <begin position="185"/>
        <end position="239"/>
    </location>
</feature>
<keyword evidence="4" id="KW-0238">DNA-binding</keyword>
<evidence type="ECO:0000256" key="6">
    <source>
        <dbReference type="ARBA" id="ARBA00023242"/>
    </source>
</evidence>
<feature type="domain" description="HTH myb-type" evidence="8">
    <location>
        <begin position="138"/>
        <end position="184"/>
    </location>
</feature>
<reference evidence="9" key="1">
    <citation type="submission" date="2019-09" db="EMBL/GenBank/DDBJ databases">
        <title>Draft genome information of white flower Hibiscus syriacus.</title>
        <authorList>
            <person name="Kim Y.-M."/>
        </authorList>
    </citation>
    <scope>NUCLEOTIDE SEQUENCE [LARGE SCALE GENOMIC DNA]</scope>
    <source>
        <strain evidence="9">YM2019G1</strain>
    </source>
</reference>
<keyword evidence="10" id="KW-1185">Reference proteome</keyword>
<feature type="domain" description="Myb-like" evidence="7">
    <location>
        <begin position="138"/>
        <end position="184"/>
    </location>
</feature>
<dbReference type="PANTHER" id="PTHR45614">
    <property type="entry name" value="MYB PROTEIN-RELATED"/>
    <property type="match status" value="1"/>
</dbReference>
<evidence type="ECO:0000259" key="7">
    <source>
        <dbReference type="PROSITE" id="PS50090"/>
    </source>
</evidence>
<dbReference type="InterPro" id="IPR050560">
    <property type="entry name" value="MYB_TF"/>
</dbReference>
<feature type="domain" description="Myb-like" evidence="7">
    <location>
        <begin position="185"/>
        <end position="235"/>
    </location>
</feature>
<dbReference type="SMART" id="SM00717">
    <property type="entry name" value="SANT"/>
    <property type="match status" value="2"/>
</dbReference>
<dbReference type="GO" id="GO:0000981">
    <property type="term" value="F:DNA-binding transcription factor activity, RNA polymerase II-specific"/>
    <property type="evidence" value="ECO:0007669"/>
    <property type="project" value="TreeGrafter"/>
</dbReference>
<dbReference type="InterPro" id="IPR001005">
    <property type="entry name" value="SANT/Myb"/>
</dbReference>